<dbReference type="SMART" id="SM00240">
    <property type="entry name" value="FHA"/>
    <property type="match status" value="1"/>
</dbReference>
<dbReference type="Gene3D" id="2.60.200.20">
    <property type="match status" value="1"/>
</dbReference>
<reference evidence="2" key="1">
    <citation type="submission" date="2021-02" db="EMBL/GenBank/DDBJ databases">
        <title>Genome-Resolved Metagenomics of a Microbial Community Performing Photosynthetic Biological Nutrient Removal.</title>
        <authorList>
            <person name="Mcdaniel E.A."/>
        </authorList>
    </citation>
    <scope>NUCLEOTIDE SEQUENCE</scope>
    <source>
        <strain evidence="2">UWPOB_OBS1</strain>
    </source>
</reference>
<proteinExistence type="predicted"/>
<dbReference type="Proteomes" id="UP000664277">
    <property type="component" value="Unassembled WGS sequence"/>
</dbReference>
<organism evidence="2 3">
    <name type="scientific">Candidatus Obscuribacter phosphatis</name>
    <dbReference type="NCBI Taxonomy" id="1906157"/>
    <lineage>
        <taxon>Bacteria</taxon>
        <taxon>Bacillati</taxon>
        <taxon>Candidatus Melainabacteria</taxon>
        <taxon>Candidatus Obscuribacterales</taxon>
        <taxon>Candidatus Obscuribacteraceae</taxon>
        <taxon>Candidatus Obscuribacter</taxon>
    </lineage>
</organism>
<dbReference type="InterPro" id="IPR050923">
    <property type="entry name" value="Cell_Proc_Reg/RNA_Proc"/>
</dbReference>
<dbReference type="InterPro" id="IPR000253">
    <property type="entry name" value="FHA_dom"/>
</dbReference>
<dbReference type="SUPFAM" id="SSF49879">
    <property type="entry name" value="SMAD/FHA domain"/>
    <property type="match status" value="1"/>
</dbReference>
<dbReference type="AlphaFoldDB" id="A0A8J7PP05"/>
<name>A0A8J7PP05_9BACT</name>
<comment type="caution">
    <text evidence="2">The sequence shown here is derived from an EMBL/GenBank/DDBJ whole genome shotgun (WGS) entry which is preliminary data.</text>
</comment>
<evidence type="ECO:0000313" key="2">
    <source>
        <dbReference type="EMBL" id="MBN8661637.1"/>
    </source>
</evidence>
<dbReference type="Pfam" id="PF00498">
    <property type="entry name" value="FHA"/>
    <property type="match status" value="1"/>
</dbReference>
<dbReference type="PANTHER" id="PTHR23308">
    <property type="entry name" value="NUCLEAR INHIBITOR OF PROTEIN PHOSPHATASE-1"/>
    <property type="match status" value="1"/>
</dbReference>
<protein>
    <submittedName>
        <fullName evidence="2">FHA domain-containing protein</fullName>
    </submittedName>
</protein>
<feature type="domain" description="FHA" evidence="1">
    <location>
        <begin position="74"/>
        <end position="124"/>
    </location>
</feature>
<dbReference type="EMBL" id="JAFLCK010000022">
    <property type="protein sequence ID" value="MBN8661637.1"/>
    <property type="molecule type" value="Genomic_DNA"/>
</dbReference>
<evidence type="ECO:0000259" key="1">
    <source>
        <dbReference type="PROSITE" id="PS50006"/>
    </source>
</evidence>
<dbReference type="InterPro" id="IPR008984">
    <property type="entry name" value="SMAD_FHA_dom_sf"/>
</dbReference>
<gene>
    <name evidence="2" type="ORF">J0M35_14825</name>
</gene>
<dbReference type="PROSITE" id="PS50006">
    <property type="entry name" value="FHA_DOMAIN"/>
    <property type="match status" value="1"/>
</dbReference>
<sequence>MPENTEACPSCGRPTPVGTRCVYCATVTDLDLKSLQLDYLKQSDSKVVEEPIQNTVVVVVQKTGQRYSMKTSKVKIGRDPSNQVVIPDDTFTSRHHAWITFEDGDFWIEDLGSTNGTLLNGHPVVKRQVLSPGDKVRVGHTELTFEVEKN</sequence>
<accession>A0A8J7PP05</accession>
<dbReference type="CDD" id="cd00060">
    <property type="entry name" value="FHA"/>
    <property type="match status" value="1"/>
</dbReference>
<evidence type="ECO:0000313" key="3">
    <source>
        <dbReference type="Proteomes" id="UP000664277"/>
    </source>
</evidence>